<reference evidence="1" key="1">
    <citation type="submission" date="2023-08" db="EMBL/GenBank/DDBJ databases">
        <authorList>
            <person name="Audoor S."/>
            <person name="Bilcke G."/>
        </authorList>
    </citation>
    <scope>NUCLEOTIDE SEQUENCE</scope>
</reference>
<evidence type="ECO:0000313" key="2">
    <source>
        <dbReference type="Proteomes" id="UP001295423"/>
    </source>
</evidence>
<accession>A0AAD2PX89</accession>
<protein>
    <submittedName>
        <fullName evidence="1">Uncharacterized protein</fullName>
    </submittedName>
</protein>
<dbReference type="Proteomes" id="UP001295423">
    <property type="component" value="Unassembled WGS sequence"/>
</dbReference>
<sequence>MDEPPINHLVTPLEMMEPGLALKGYSERVSPCTAVWVHTDMQILTLQAQGSREEYLTLTSLDWTTVQSTKVPNQR</sequence>
<dbReference type="AlphaFoldDB" id="A0AAD2PX89"/>
<gene>
    <name evidence="1" type="ORF">CYCCA115_LOCUS21210</name>
</gene>
<proteinExistence type="predicted"/>
<evidence type="ECO:0000313" key="1">
    <source>
        <dbReference type="EMBL" id="CAJ1965618.1"/>
    </source>
</evidence>
<name>A0AAD2PX89_9STRA</name>
<keyword evidence="2" id="KW-1185">Reference proteome</keyword>
<comment type="caution">
    <text evidence="1">The sequence shown here is derived from an EMBL/GenBank/DDBJ whole genome shotgun (WGS) entry which is preliminary data.</text>
</comment>
<organism evidence="1 2">
    <name type="scientific">Cylindrotheca closterium</name>
    <dbReference type="NCBI Taxonomy" id="2856"/>
    <lineage>
        <taxon>Eukaryota</taxon>
        <taxon>Sar</taxon>
        <taxon>Stramenopiles</taxon>
        <taxon>Ochrophyta</taxon>
        <taxon>Bacillariophyta</taxon>
        <taxon>Bacillariophyceae</taxon>
        <taxon>Bacillariophycidae</taxon>
        <taxon>Bacillariales</taxon>
        <taxon>Bacillariaceae</taxon>
        <taxon>Cylindrotheca</taxon>
    </lineage>
</organism>
<dbReference type="EMBL" id="CAKOGP040002206">
    <property type="protein sequence ID" value="CAJ1965618.1"/>
    <property type="molecule type" value="Genomic_DNA"/>
</dbReference>